<gene>
    <name evidence="1" type="ORF">V2V91_08405</name>
</gene>
<reference evidence="1 2" key="1">
    <citation type="submission" date="2024-01" db="EMBL/GenBank/DDBJ databases">
        <title>the genome sequence of strain Microbacterium schleiferi NBRC 15075.</title>
        <authorList>
            <person name="Ding Y."/>
            <person name="Zhang G."/>
        </authorList>
    </citation>
    <scope>NUCLEOTIDE SEQUENCE [LARGE SCALE GENOMIC DNA]</scope>
    <source>
        <strain evidence="1 2">NBRC 15075</strain>
    </source>
</reference>
<organism evidence="1 2">
    <name type="scientific">Microbacterium schleiferi</name>
    <dbReference type="NCBI Taxonomy" id="69362"/>
    <lineage>
        <taxon>Bacteria</taxon>
        <taxon>Bacillati</taxon>
        <taxon>Actinomycetota</taxon>
        <taxon>Actinomycetes</taxon>
        <taxon>Micrococcales</taxon>
        <taxon>Microbacteriaceae</taxon>
        <taxon>Microbacterium</taxon>
    </lineage>
</organism>
<sequence>MADAVTPATGDDGAVDAESTDRAELWWLPVGAGGVVVARTSGWWELLSARHDRRAPQQLVHAALELFTDGGRFVIEMTPQWGQPQDASGVVVTGPVGLRALGRFRLFRYEVRAWPEGILPDRAYAVAPPTVITLGRTRAHALLDALPDIPRHTWGRVVPPTGDM</sequence>
<dbReference type="EMBL" id="JAZHOV010000004">
    <property type="protein sequence ID" value="MEF2255154.1"/>
    <property type="molecule type" value="Genomic_DNA"/>
</dbReference>
<dbReference type="RefSeq" id="WP_331791496.1">
    <property type="nucleotide sequence ID" value="NZ_BAAAUO010000012.1"/>
</dbReference>
<evidence type="ECO:0000313" key="1">
    <source>
        <dbReference type="EMBL" id="MEF2255154.1"/>
    </source>
</evidence>
<name>A0ABU7V637_9MICO</name>
<keyword evidence="2" id="KW-1185">Reference proteome</keyword>
<protein>
    <submittedName>
        <fullName evidence="1">Uncharacterized protein</fullName>
    </submittedName>
</protein>
<evidence type="ECO:0000313" key="2">
    <source>
        <dbReference type="Proteomes" id="UP001351900"/>
    </source>
</evidence>
<dbReference type="Proteomes" id="UP001351900">
    <property type="component" value="Unassembled WGS sequence"/>
</dbReference>
<proteinExistence type="predicted"/>
<accession>A0ABU7V637</accession>
<comment type="caution">
    <text evidence="1">The sequence shown here is derived from an EMBL/GenBank/DDBJ whole genome shotgun (WGS) entry which is preliminary data.</text>
</comment>